<protein>
    <submittedName>
        <fullName evidence="2">Uncharacterized protein</fullName>
    </submittedName>
</protein>
<sequence length="58" mass="6624">MNEPQCFYLLVYMALAAIPVSSAFNIDTANHSFKVHHGQPKDFFGYKVLQYMSPRNKG</sequence>
<accession>A0ABV0TC09</accession>
<organism evidence="2 3">
    <name type="scientific">Ilyodon furcidens</name>
    <name type="common">goldbreast splitfin</name>
    <dbReference type="NCBI Taxonomy" id="33524"/>
    <lineage>
        <taxon>Eukaryota</taxon>
        <taxon>Metazoa</taxon>
        <taxon>Chordata</taxon>
        <taxon>Craniata</taxon>
        <taxon>Vertebrata</taxon>
        <taxon>Euteleostomi</taxon>
        <taxon>Actinopterygii</taxon>
        <taxon>Neopterygii</taxon>
        <taxon>Teleostei</taxon>
        <taxon>Neoteleostei</taxon>
        <taxon>Acanthomorphata</taxon>
        <taxon>Ovalentaria</taxon>
        <taxon>Atherinomorphae</taxon>
        <taxon>Cyprinodontiformes</taxon>
        <taxon>Goodeidae</taxon>
        <taxon>Ilyodon</taxon>
    </lineage>
</organism>
<feature type="non-terminal residue" evidence="2">
    <location>
        <position position="58"/>
    </location>
</feature>
<name>A0ABV0TC09_9TELE</name>
<keyword evidence="1" id="KW-0732">Signal</keyword>
<keyword evidence="3" id="KW-1185">Reference proteome</keyword>
<proteinExistence type="predicted"/>
<evidence type="ECO:0000313" key="3">
    <source>
        <dbReference type="Proteomes" id="UP001482620"/>
    </source>
</evidence>
<evidence type="ECO:0000256" key="1">
    <source>
        <dbReference type="SAM" id="SignalP"/>
    </source>
</evidence>
<reference evidence="2 3" key="1">
    <citation type="submission" date="2021-06" db="EMBL/GenBank/DDBJ databases">
        <authorList>
            <person name="Palmer J.M."/>
        </authorList>
    </citation>
    <scope>NUCLEOTIDE SEQUENCE [LARGE SCALE GENOMIC DNA]</scope>
    <source>
        <strain evidence="3">if_2019</strain>
        <tissue evidence="2">Muscle</tissue>
    </source>
</reference>
<feature type="chain" id="PRO_5047261270" evidence="1">
    <location>
        <begin position="24"/>
        <end position="58"/>
    </location>
</feature>
<dbReference type="EMBL" id="JAHRIQ010027036">
    <property type="protein sequence ID" value="MEQ2230349.1"/>
    <property type="molecule type" value="Genomic_DNA"/>
</dbReference>
<comment type="caution">
    <text evidence="2">The sequence shown here is derived from an EMBL/GenBank/DDBJ whole genome shotgun (WGS) entry which is preliminary data.</text>
</comment>
<dbReference type="Proteomes" id="UP001482620">
    <property type="component" value="Unassembled WGS sequence"/>
</dbReference>
<feature type="signal peptide" evidence="1">
    <location>
        <begin position="1"/>
        <end position="23"/>
    </location>
</feature>
<gene>
    <name evidence="2" type="ORF">ILYODFUR_028363</name>
</gene>
<evidence type="ECO:0000313" key="2">
    <source>
        <dbReference type="EMBL" id="MEQ2230349.1"/>
    </source>
</evidence>